<dbReference type="EC" id="1.-.-.-" evidence="6"/>
<evidence type="ECO:0000256" key="2">
    <source>
        <dbReference type="ARBA" id="ARBA00009410"/>
    </source>
</evidence>
<dbReference type="SUPFAM" id="SSF51971">
    <property type="entry name" value="Nucleotide-binding domain"/>
    <property type="match status" value="1"/>
</dbReference>
<evidence type="ECO:0000259" key="5">
    <source>
        <dbReference type="Pfam" id="PF01266"/>
    </source>
</evidence>
<keyword evidence="7" id="KW-1185">Reference proteome</keyword>
<sequence length="373" mass="37695">MGSGTAFAPHVAVIGSGVAGASTAFSLASAGARVTVIDAGAPGAATMAGAGIIMPWATAAGGEFYRLYADGAEHYPRLLAQLAEHGVREVGYRVTGGLLMNDDAAVVDAAAARIRPRIAGSGVAGTLERVDGDRAVGLVPPLRPGLAGLYLSGAARVDGRLLRRGLLRATADLGATVRGAPARLVPGAGDTGRVRVESDGVSIEPDAVVVAAGAWTDAVLRPLGVRVGVTGQRGQILHLRADGLDTSRWPSVHPLSDVYLVAFDDSRVVFGATRESGSGIDARATAAGQRMLYNGVLSLAPGLADATVLETRVGIRPVSADPAAGAAGAGLPVVRRVDEHVWVNAGFGAAGLTMGPVVGHRLAAEVLGRLGWT</sequence>
<keyword evidence="3" id="KW-0285">Flavoprotein</keyword>
<gene>
    <name evidence="6" type="ORF">ACETWP_14460</name>
</gene>
<evidence type="ECO:0000256" key="4">
    <source>
        <dbReference type="ARBA" id="ARBA00023002"/>
    </source>
</evidence>
<dbReference type="Gene3D" id="3.50.50.60">
    <property type="entry name" value="FAD/NAD(P)-binding domain"/>
    <property type="match status" value="1"/>
</dbReference>
<keyword evidence="4 6" id="KW-0560">Oxidoreductase</keyword>
<proteinExistence type="inferred from homology"/>
<comment type="cofactor">
    <cofactor evidence="1">
        <name>FAD</name>
        <dbReference type="ChEBI" id="CHEBI:57692"/>
    </cofactor>
</comment>
<dbReference type="EMBL" id="JBHDLJ010000014">
    <property type="protein sequence ID" value="MFB0835791.1"/>
    <property type="molecule type" value="Genomic_DNA"/>
</dbReference>
<reference evidence="6 7" key="1">
    <citation type="submission" date="2024-09" db="EMBL/GenBank/DDBJ databases">
        <authorList>
            <person name="Salinas-Garcia M.A."/>
            <person name="Prieme A."/>
        </authorList>
    </citation>
    <scope>NUCLEOTIDE SEQUENCE [LARGE SCALE GENOMIC DNA]</scope>
    <source>
        <strain evidence="6 7">DSM 21081</strain>
    </source>
</reference>
<accession>A0ABV4URC2</accession>
<dbReference type="InterPro" id="IPR036188">
    <property type="entry name" value="FAD/NAD-bd_sf"/>
</dbReference>
<dbReference type="RefSeq" id="WP_373972968.1">
    <property type="nucleotide sequence ID" value="NZ_JBHDLJ010000014.1"/>
</dbReference>
<dbReference type="PANTHER" id="PTHR13847">
    <property type="entry name" value="SARCOSINE DEHYDROGENASE-RELATED"/>
    <property type="match status" value="1"/>
</dbReference>
<evidence type="ECO:0000313" key="6">
    <source>
        <dbReference type="EMBL" id="MFB0835791.1"/>
    </source>
</evidence>
<comment type="caution">
    <text evidence="6">The sequence shown here is derived from an EMBL/GenBank/DDBJ whole genome shotgun (WGS) entry which is preliminary data.</text>
</comment>
<evidence type="ECO:0000256" key="1">
    <source>
        <dbReference type="ARBA" id="ARBA00001974"/>
    </source>
</evidence>
<dbReference type="Gene3D" id="3.30.9.10">
    <property type="entry name" value="D-Amino Acid Oxidase, subunit A, domain 2"/>
    <property type="match status" value="1"/>
</dbReference>
<name>A0ABV4URC2_9MICC</name>
<dbReference type="InterPro" id="IPR006076">
    <property type="entry name" value="FAD-dep_OxRdtase"/>
</dbReference>
<comment type="similarity">
    <text evidence="2">Belongs to the DadA oxidoreductase family.</text>
</comment>
<feature type="domain" description="FAD dependent oxidoreductase" evidence="5">
    <location>
        <begin position="10"/>
        <end position="364"/>
    </location>
</feature>
<dbReference type="SUPFAM" id="SSF54373">
    <property type="entry name" value="FAD-linked reductases, C-terminal domain"/>
    <property type="match status" value="1"/>
</dbReference>
<dbReference type="Pfam" id="PF01266">
    <property type="entry name" value="DAO"/>
    <property type="match status" value="1"/>
</dbReference>
<protein>
    <submittedName>
        <fullName evidence="6">NAD(P)/FAD-dependent oxidoreductase</fullName>
        <ecNumber evidence="6">1.-.-.-</ecNumber>
    </submittedName>
</protein>
<evidence type="ECO:0000313" key="7">
    <source>
        <dbReference type="Proteomes" id="UP001575652"/>
    </source>
</evidence>
<dbReference type="PANTHER" id="PTHR13847:SF286">
    <property type="entry name" value="D-AMINO ACID DEHYDROGENASE"/>
    <property type="match status" value="1"/>
</dbReference>
<evidence type="ECO:0000256" key="3">
    <source>
        <dbReference type="ARBA" id="ARBA00022630"/>
    </source>
</evidence>
<dbReference type="GO" id="GO:0016491">
    <property type="term" value="F:oxidoreductase activity"/>
    <property type="evidence" value="ECO:0007669"/>
    <property type="project" value="UniProtKB-KW"/>
</dbReference>
<organism evidence="6 7">
    <name type="scientific">Arthrobacter halodurans</name>
    <dbReference type="NCBI Taxonomy" id="516699"/>
    <lineage>
        <taxon>Bacteria</taxon>
        <taxon>Bacillati</taxon>
        <taxon>Actinomycetota</taxon>
        <taxon>Actinomycetes</taxon>
        <taxon>Micrococcales</taxon>
        <taxon>Micrococcaceae</taxon>
        <taxon>Arthrobacter</taxon>
    </lineage>
</organism>
<dbReference type="Proteomes" id="UP001575652">
    <property type="component" value="Unassembled WGS sequence"/>
</dbReference>